<dbReference type="PANTHER" id="PTHR43808">
    <property type="entry name" value="ACETYLORNITHINE DEACETYLASE"/>
    <property type="match status" value="1"/>
</dbReference>
<dbReference type="PANTHER" id="PTHR43808:SF31">
    <property type="entry name" value="N-ACETYL-L-CITRULLINE DEACETYLASE"/>
    <property type="match status" value="1"/>
</dbReference>
<dbReference type="EMBL" id="MAEI02000001">
    <property type="protein sequence ID" value="MEO1783105.1"/>
    <property type="molecule type" value="Genomic_DNA"/>
</dbReference>
<keyword evidence="10" id="KW-1185">Reference proteome</keyword>
<gene>
    <name evidence="9" type="ORF">BAU18_002724</name>
</gene>
<keyword evidence="3" id="KW-0645">Protease</keyword>
<evidence type="ECO:0000256" key="5">
    <source>
        <dbReference type="ARBA" id="ARBA00022801"/>
    </source>
</evidence>
<dbReference type="InterPro" id="IPR002933">
    <property type="entry name" value="Peptidase_M20"/>
</dbReference>
<keyword evidence="8" id="KW-0482">Metalloprotease</keyword>
<accession>A0ABV0F4Y8</accession>
<dbReference type="Pfam" id="PF01546">
    <property type="entry name" value="Peptidase_M20"/>
    <property type="match status" value="1"/>
</dbReference>
<name>A0ABV0F4Y8_9ENTE</name>
<reference evidence="10" key="1">
    <citation type="submission" date="2016-06" db="EMBL/GenBank/DDBJ databases">
        <title>Four novel species of enterococci isolated from chicken manure.</title>
        <authorList>
            <person name="Van Tyne D."/>
        </authorList>
    </citation>
    <scope>NUCLEOTIDE SEQUENCE [LARGE SCALE GENOMIC DNA]</scope>
    <source>
        <strain evidence="10">JM9A</strain>
    </source>
</reference>
<dbReference type="SUPFAM" id="SSF53187">
    <property type="entry name" value="Zn-dependent exopeptidases"/>
    <property type="match status" value="1"/>
</dbReference>
<keyword evidence="6" id="KW-0862">Zinc</keyword>
<sequence>MRDYQGLVATHWEDFLQVLAQMMAIPSVKGAPVAGAPFGEKPRAALDLALSLGKAWGFKTELVNEAVAYVEWQGQHTPATSKDYIGIVGHLDVVAAGTGWHYPPFALTQDQETLYGRGILDNKGPIMSCLYGLKLLKDQGYQPDKTIRILLGSDEESGMSDIPLYLAKEVPPTFGFTPDCKYPVVYGERGVVGVSLVTAFAPEELAKMGTIVGEQNPASVPDQLAVTLSDGQTLTATGVRSPSNAPELGKNAITLLAEKLAAIALLAPRIRQYFQWVVTSFHEQHHGEGIDLMLADPDSGKLIVTPISLQKIAEDQLELRLSFRYPVTVSEDRVLSGLEKALFPGTQLTVTRRLPSVVKDKDGVEIQKLTQVYEQATGLSGRPVTTTGGTYARKMPNIIAFGPSFPGQKGIAHNHDEYMTVADLQKNLEIYIAAIEALTTA</sequence>
<comment type="similarity">
    <text evidence="2">Belongs to the peptidase M20A family.</text>
</comment>
<evidence type="ECO:0000313" key="10">
    <source>
        <dbReference type="Proteomes" id="UP001429357"/>
    </source>
</evidence>
<dbReference type="Gene3D" id="3.40.630.10">
    <property type="entry name" value="Zn peptidases"/>
    <property type="match status" value="2"/>
</dbReference>
<comment type="cofactor">
    <cofactor evidence="1">
        <name>Zn(2+)</name>
        <dbReference type="ChEBI" id="CHEBI:29105"/>
    </cofactor>
</comment>
<evidence type="ECO:0008006" key="11">
    <source>
        <dbReference type="Google" id="ProtNLM"/>
    </source>
</evidence>
<dbReference type="InterPro" id="IPR001261">
    <property type="entry name" value="ArgE/DapE_CS"/>
</dbReference>
<evidence type="ECO:0000313" key="9">
    <source>
        <dbReference type="EMBL" id="MEO1783105.1"/>
    </source>
</evidence>
<evidence type="ECO:0000256" key="4">
    <source>
        <dbReference type="ARBA" id="ARBA00022723"/>
    </source>
</evidence>
<dbReference type="RefSeq" id="WP_161868187.1">
    <property type="nucleotide sequence ID" value="NZ_MAEI02000001.1"/>
</dbReference>
<proteinExistence type="inferred from homology"/>
<evidence type="ECO:0000256" key="3">
    <source>
        <dbReference type="ARBA" id="ARBA00022670"/>
    </source>
</evidence>
<comment type="caution">
    <text evidence="9">The sequence shown here is derived from an EMBL/GenBank/DDBJ whole genome shotgun (WGS) entry which is preliminary data.</text>
</comment>
<keyword evidence="7" id="KW-0224">Dipeptidase</keyword>
<keyword evidence="5" id="KW-0378">Hydrolase</keyword>
<dbReference type="Proteomes" id="UP001429357">
    <property type="component" value="Unassembled WGS sequence"/>
</dbReference>
<dbReference type="InterPro" id="IPR036264">
    <property type="entry name" value="Bact_exopeptidase_dim_dom"/>
</dbReference>
<dbReference type="NCBIfam" id="TIGR01887">
    <property type="entry name" value="dipeptidaselike"/>
    <property type="match status" value="1"/>
</dbReference>
<dbReference type="InterPro" id="IPR010964">
    <property type="entry name" value="M20A_pepV-rel"/>
</dbReference>
<dbReference type="SUPFAM" id="SSF55031">
    <property type="entry name" value="Bacterial exopeptidase dimerisation domain"/>
    <property type="match status" value="1"/>
</dbReference>
<evidence type="ECO:0000256" key="2">
    <source>
        <dbReference type="ARBA" id="ARBA00006247"/>
    </source>
</evidence>
<protein>
    <recommendedName>
        <fullName evidence="11">Peptidase M20</fullName>
    </recommendedName>
</protein>
<evidence type="ECO:0000256" key="7">
    <source>
        <dbReference type="ARBA" id="ARBA00022997"/>
    </source>
</evidence>
<evidence type="ECO:0000256" key="8">
    <source>
        <dbReference type="ARBA" id="ARBA00023049"/>
    </source>
</evidence>
<keyword evidence="4" id="KW-0479">Metal-binding</keyword>
<dbReference type="InterPro" id="IPR050072">
    <property type="entry name" value="Peptidase_M20A"/>
</dbReference>
<reference evidence="9 10" key="2">
    <citation type="submission" date="2024-02" db="EMBL/GenBank/DDBJ databases">
        <title>The Genome Sequence of Enterococcus diestrammenae JM9A.</title>
        <authorList>
            <person name="Earl A."/>
            <person name="Manson A."/>
            <person name="Gilmore M."/>
            <person name="Sanders J."/>
            <person name="Shea T."/>
            <person name="Howe W."/>
            <person name="Livny J."/>
            <person name="Cuomo C."/>
            <person name="Neafsey D."/>
            <person name="Birren B."/>
        </authorList>
    </citation>
    <scope>NUCLEOTIDE SEQUENCE [LARGE SCALE GENOMIC DNA]</scope>
    <source>
        <strain evidence="9 10">JM9A</strain>
    </source>
</reference>
<evidence type="ECO:0000256" key="6">
    <source>
        <dbReference type="ARBA" id="ARBA00022833"/>
    </source>
</evidence>
<evidence type="ECO:0000256" key="1">
    <source>
        <dbReference type="ARBA" id="ARBA00001947"/>
    </source>
</evidence>
<organism evidence="9 10">
    <name type="scientific">Enterococcus diestrammenae</name>
    <dbReference type="NCBI Taxonomy" id="1155073"/>
    <lineage>
        <taxon>Bacteria</taxon>
        <taxon>Bacillati</taxon>
        <taxon>Bacillota</taxon>
        <taxon>Bacilli</taxon>
        <taxon>Lactobacillales</taxon>
        <taxon>Enterococcaceae</taxon>
        <taxon>Enterococcus</taxon>
    </lineage>
</organism>
<dbReference type="PROSITE" id="PS00758">
    <property type="entry name" value="ARGE_DAPE_CPG2_1"/>
    <property type="match status" value="1"/>
</dbReference>